<organism evidence="2 3">
    <name type="scientific">Lepraria neglecta</name>
    <dbReference type="NCBI Taxonomy" id="209136"/>
    <lineage>
        <taxon>Eukaryota</taxon>
        <taxon>Fungi</taxon>
        <taxon>Dikarya</taxon>
        <taxon>Ascomycota</taxon>
        <taxon>Pezizomycotina</taxon>
        <taxon>Lecanoromycetes</taxon>
        <taxon>OSLEUM clade</taxon>
        <taxon>Lecanoromycetidae</taxon>
        <taxon>Lecanorales</taxon>
        <taxon>Lecanorineae</taxon>
        <taxon>Stereocaulaceae</taxon>
        <taxon>Lepraria</taxon>
    </lineage>
</organism>
<comment type="caution">
    <text evidence="2">The sequence shown here is derived from an EMBL/GenBank/DDBJ whole genome shotgun (WGS) entry which is preliminary data.</text>
</comment>
<dbReference type="EMBL" id="JASNWA010000007">
    <property type="protein sequence ID" value="KAK3173783.1"/>
    <property type="molecule type" value="Genomic_DNA"/>
</dbReference>
<evidence type="ECO:0000313" key="2">
    <source>
        <dbReference type="EMBL" id="KAK3173783.1"/>
    </source>
</evidence>
<keyword evidence="3" id="KW-1185">Reference proteome</keyword>
<feature type="chain" id="PRO_5042121264" evidence="1">
    <location>
        <begin position="28"/>
        <end position="81"/>
    </location>
</feature>
<reference evidence="2" key="1">
    <citation type="submission" date="2022-11" db="EMBL/GenBank/DDBJ databases">
        <title>Chromosomal genome sequence assembly and mating type (MAT) locus characterization of the leprose asexual lichenized fungus Lepraria neglecta (Nyl.) Erichsen.</title>
        <authorList>
            <person name="Allen J.L."/>
            <person name="Pfeffer B."/>
        </authorList>
    </citation>
    <scope>NUCLEOTIDE SEQUENCE</scope>
    <source>
        <strain evidence="2">Allen 5258</strain>
    </source>
</reference>
<protein>
    <submittedName>
        <fullName evidence="2">Uncharacterized protein</fullName>
    </submittedName>
</protein>
<dbReference type="AlphaFoldDB" id="A0AAD9ZCK7"/>
<keyword evidence="1" id="KW-0732">Signal</keyword>
<name>A0AAD9ZCK7_9LECA</name>
<evidence type="ECO:0000313" key="3">
    <source>
        <dbReference type="Proteomes" id="UP001276659"/>
    </source>
</evidence>
<evidence type="ECO:0000256" key="1">
    <source>
        <dbReference type="SAM" id="SignalP"/>
    </source>
</evidence>
<accession>A0AAD9ZCK7</accession>
<dbReference type="Proteomes" id="UP001276659">
    <property type="component" value="Unassembled WGS sequence"/>
</dbReference>
<proteinExistence type="predicted"/>
<feature type="signal peptide" evidence="1">
    <location>
        <begin position="1"/>
        <end position="27"/>
    </location>
</feature>
<sequence>MILRSALWLSPAITLIAFLLQSSWVSGDADFESVRIKYDYRYMGGKGGDPKEKYWHESVFHPHYDGRYEKVLLLDETNQVD</sequence>
<gene>
    <name evidence="2" type="ORF">OEA41_007115</name>
</gene>